<dbReference type="CDD" id="cd02897">
    <property type="entry name" value="A2M_2"/>
    <property type="match status" value="1"/>
</dbReference>
<keyword evidence="8" id="KW-1133">Transmembrane helix</keyword>
<dbReference type="CDD" id="cd03593">
    <property type="entry name" value="CLECT_NK_receptors_like"/>
    <property type="match status" value="1"/>
</dbReference>
<dbReference type="InterPro" id="IPR050473">
    <property type="entry name" value="A2M/Complement_sys"/>
</dbReference>
<gene>
    <name evidence="10" type="ORF">E5288_WYG013661</name>
</gene>
<comment type="similarity">
    <text evidence="3">Belongs to the protease inhibitor I39 (alpha-2-macroglobulin) family.</text>
</comment>
<evidence type="ECO:0000256" key="7">
    <source>
        <dbReference type="ARBA" id="ARBA00022900"/>
    </source>
</evidence>
<feature type="transmembrane region" description="Helical" evidence="8">
    <location>
        <begin position="737"/>
        <end position="757"/>
    </location>
</feature>
<dbReference type="PANTHER" id="PTHR11412:SF174">
    <property type="entry name" value="OVOSTATIN HOMOLOG 1"/>
    <property type="match status" value="1"/>
</dbReference>
<evidence type="ECO:0000313" key="10">
    <source>
        <dbReference type="EMBL" id="MXQ79909.1"/>
    </source>
</evidence>
<evidence type="ECO:0000256" key="1">
    <source>
        <dbReference type="ARBA" id="ARBA00004167"/>
    </source>
</evidence>
<accession>A0A6B0QQC8</accession>
<dbReference type="Pfam" id="PF00207">
    <property type="entry name" value="A2M"/>
    <property type="match status" value="1"/>
</dbReference>
<comment type="subcellular location">
    <subcellularLocation>
        <location evidence="1">Membrane</location>
        <topology evidence="1">Single-pass membrane protein</topology>
    </subcellularLocation>
    <subcellularLocation>
        <location evidence="2">Secreted</location>
    </subcellularLocation>
</comment>
<dbReference type="Pfam" id="PF07677">
    <property type="entry name" value="A2M_recep"/>
    <property type="match status" value="1"/>
</dbReference>
<dbReference type="Gene3D" id="3.10.100.10">
    <property type="entry name" value="Mannose-Binding Protein A, subunit A"/>
    <property type="match status" value="1"/>
</dbReference>
<name>A0A6B0QQC8_9CETA</name>
<keyword evidence="5" id="KW-0646">Protease inhibitor</keyword>
<dbReference type="SUPFAM" id="SSF49410">
    <property type="entry name" value="Alpha-macroglobulin receptor domain"/>
    <property type="match status" value="1"/>
</dbReference>
<evidence type="ECO:0000259" key="9">
    <source>
        <dbReference type="PROSITE" id="PS50041"/>
    </source>
</evidence>
<dbReference type="SMART" id="SM01361">
    <property type="entry name" value="A2M_recep"/>
    <property type="match status" value="1"/>
</dbReference>
<dbReference type="Gene3D" id="2.60.40.10">
    <property type="entry name" value="Immunoglobulins"/>
    <property type="match status" value="1"/>
</dbReference>
<dbReference type="Proteomes" id="UP000322234">
    <property type="component" value="Unassembled WGS sequence"/>
</dbReference>
<dbReference type="SMART" id="SM01419">
    <property type="entry name" value="Thiol-ester_cl"/>
    <property type="match status" value="1"/>
</dbReference>
<evidence type="ECO:0000256" key="4">
    <source>
        <dbReference type="ARBA" id="ARBA00022525"/>
    </source>
</evidence>
<evidence type="ECO:0000256" key="8">
    <source>
        <dbReference type="SAM" id="Phobius"/>
    </source>
</evidence>
<dbReference type="SMART" id="SM00034">
    <property type="entry name" value="CLECT"/>
    <property type="match status" value="1"/>
</dbReference>
<dbReference type="InterPro" id="IPR014756">
    <property type="entry name" value="Ig_E-set"/>
</dbReference>
<evidence type="ECO:0000256" key="6">
    <source>
        <dbReference type="ARBA" id="ARBA00022734"/>
    </source>
</evidence>
<dbReference type="InterPro" id="IPR016186">
    <property type="entry name" value="C-type_lectin-like/link_sf"/>
</dbReference>
<keyword evidence="6" id="KW-0430">Lectin</keyword>
<comment type="caution">
    <text evidence="10">The sequence shown here is derived from an EMBL/GenBank/DDBJ whole genome shotgun (WGS) entry which is preliminary data.</text>
</comment>
<dbReference type="Gene3D" id="2.60.40.690">
    <property type="entry name" value="Alpha-macroglobulin, receptor-binding domain"/>
    <property type="match status" value="1"/>
</dbReference>
<keyword evidence="7" id="KW-0722">Serine protease inhibitor</keyword>
<protein>
    <recommendedName>
        <fullName evidence="9">C-type lectin domain-containing protein</fullName>
    </recommendedName>
</protein>
<feature type="transmembrane region" description="Helical" evidence="8">
    <location>
        <begin position="331"/>
        <end position="352"/>
    </location>
</feature>
<feature type="transmembrane region" description="Helical" evidence="8">
    <location>
        <begin position="634"/>
        <end position="659"/>
    </location>
</feature>
<evidence type="ECO:0000256" key="3">
    <source>
        <dbReference type="ARBA" id="ARBA00010952"/>
    </source>
</evidence>
<dbReference type="GO" id="GO:0030246">
    <property type="term" value="F:carbohydrate binding"/>
    <property type="evidence" value="ECO:0007669"/>
    <property type="project" value="UniProtKB-KW"/>
</dbReference>
<evidence type="ECO:0000256" key="2">
    <source>
        <dbReference type="ARBA" id="ARBA00004613"/>
    </source>
</evidence>
<feature type="transmembrane region" description="Helical" evidence="8">
    <location>
        <begin position="71"/>
        <end position="95"/>
    </location>
</feature>
<dbReference type="InterPro" id="IPR008930">
    <property type="entry name" value="Terpenoid_cyclase/PrenylTrfase"/>
</dbReference>
<dbReference type="SUPFAM" id="SSF48239">
    <property type="entry name" value="Terpenoid cyclases/Protein prenyltransferases"/>
    <property type="match status" value="1"/>
</dbReference>
<dbReference type="InterPro" id="IPR001304">
    <property type="entry name" value="C-type_lectin-like"/>
</dbReference>
<feature type="transmembrane region" description="Helical" evidence="8">
    <location>
        <begin position="778"/>
        <end position="797"/>
    </location>
</feature>
<dbReference type="Pfam" id="PF17791">
    <property type="entry name" value="MG3"/>
    <property type="match status" value="1"/>
</dbReference>
<keyword evidence="8" id="KW-0472">Membrane</keyword>
<dbReference type="InterPro" id="IPR016187">
    <property type="entry name" value="CTDL_fold"/>
</dbReference>
<reference evidence="10" key="1">
    <citation type="submission" date="2019-10" db="EMBL/GenBank/DDBJ databases">
        <title>The sequence and de novo assembly of the wild yak genome.</title>
        <authorList>
            <person name="Liu Y."/>
        </authorList>
    </citation>
    <scope>NUCLEOTIDE SEQUENCE [LARGE SCALE GENOMIC DNA]</scope>
    <source>
        <strain evidence="10">WY2019</strain>
    </source>
</reference>
<dbReference type="Gene3D" id="2.60.120.1540">
    <property type="match status" value="1"/>
</dbReference>
<dbReference type="EMBL" id="VBQZ03000003">
    <property type="protein sequence ID" value="MXQ79909.1"/>
    <property type="molecule type" value="Genomic_DNA"/>
</dbReference>
<dbReference type="InterPro" id="IPR001599">
    <property type="entry name" value="Macroglobln_a2"/>
</dbReference>
<dbReference type="InterPro" id="IPR011626">
    <property type="entry name" value="Alpha-macroglobulin_TED"/>
</dbReference>
<sequence>MRGLENYAHRADEVGVFPFIRVKGRILLFAMESQLVYADLNLPRDSGIERSSPPSLLQNLCQGPRWHNFPLKFSCAVIILLALTVTGLSVSVIFIRQNTSVEKTSMDAQENRKEATERPVLLTCPMHWKRIRDKCLYFSETSKPWNDSLADCSTRESSLLLIQDQEELRLMQNLINKEGILFWIGLNFTLSGKSWKWINGSFLNSNILPIFGDAREDCCVYISKTQCISDYCAAKNRWICQKELKPLGKLMLQKRHVYSDRSLEYSVLKKHMANFLWKSNKWRLIIKFLKNRYLLTLYNSFCANYLGNINKFLGKDSRQEYHYKVIYDKKIYLLFFHIIISSFMISSSIYTVCVKAVIPLIQNSSKGKSSVDSQENRKETTAMIKVFPEFMTTSACVVSVSEVGTETHTKPDKRRRNSVLEWIKFYIIREELEVEKVNFGYMCSKDNSFCASYLGNINKFLEKYSRQDYIYKVIYDKKTHTKPDKQRRNSVLNWIKLYNIREELEVDHIAEYLTNVAFKNILMELTKPRECKEQFVLVNTQMIRAKNEKDERGYFHSYGFGNIDDLFICLLAKDALLQHSHISEFMTNNIIKTKRRDMVRFLKCKRNLSQKDCDLSTTFYMSDSLVGCQLHDHMVIFANIPTLVSVFLAPFVILSSVLIEKKQFILSFSWFGFNNFYFLTQPMAILSYHDMCAFSTYIFSFLGFFPMEFCEDSPVIICFQVIHSFYRLKENSYGSSFMSMAFSTFTTSFSTFHILEGRGQIFKEDFRDVCQGPCQHRFALKLGCAGIILLAFTVIALKISDDFDIVVHGVERALVSHKSSEQMAFVTLLVKGDTLKIFERRSVALSSEETVTFVQTDKPICKSGENVKLRIVTLPTYQRCVSLDHTSVLPKFEVKVSAPQTITIADDDFQVSACAKYTFGQPVHGKVQVQVCRGFFSSVACEKDKNEICEQFVAQLKNGCVSQIVNAKVFQLYRSGLFMSFYITTTVTEIGTGNAPISKKSSIFITPVLGSVSFENMDPFYRRGISYFGTLKFSGPNNVPMVNKLLQLELNDRLVGNYTTDENDEAQFSIDTSDIFDPEFRLKAVYIRPQSCYLPSWLIPEYMDGHFSVQRFYSRTSSFLMIEPEPKELRCNQEKIVTIHYSLNTDAYRDNANINFFYLVYNMLPNTELYGYFYRGLNLDDGKLDPCIPQKDMFYNGLYYIPVSNHGDGDIYDIVKDMGLKVFTNLHYRKPEVCSTETSMPYRGPLYLESGGYAPMYSAPLKIASSEVTRENFDSIERVIIETVRTNFPETWIWDLVSIDSSGSANLSFTIPDTITQWEASGFCVNGEAGFGISSIASLEASQPFFVEITSPSSVVRNERSDLIVSVFSYLNTCVEIFTQLEASQDFEADISTPKDNSSEIIQASEKKTYVWTVTPKKLGKVNITVVAESRQNSACPNEAPERQNLNWKDTVIKSLLVQPEGIEKEMTQSFLICTQGTKVSRQVDLNLTNDVVEGSTRAFFTVMGDILGLAIQNLENLFQMPYGGGEQNIALLASNTYILDYLKSTKQLTEEVKSKALFFLSNGYQKQLSFKNFDGSYSVFWQRNQEGSIRLSALTFKTFAGMKKYVFIDELVQRETLIWLASKQKIDGCFKSDGKLFSNAWEVGNEEDVVLTAYIVAAFLEAGLNFTFPALRNGLFCLEEALENGVRNGYNLAVLAYAFALAGKEEKVESLLRTLDQSATKLNNVIYWGKAKKLKTEASPLFIPWAPSAEIEKTCYVLLAIISQKNPDLTYASKIVQWLAQQMNSHGGFSSPQDTPVCLLAITRYMNLIFSDDQVTVSLSSEEFNKIFQVNGDNHLLVQRSELTKAGGQYTVDVQGRGCAFIQATMKYNVLLPKKESGFSLSLQIVKKNSSDVFQSNFDLTVTLRYTGTHSNSNMVLVDVKMLSGFTPVMSSIEELENNGQVMKSEFKNDHVLFYLENVSDTAKSFTFSVEEINHVANIQPAPVIVYDYYEKVRQNKIHKKDRIQSTKYEIFQHPGKARAQIPGGAEEETTFKRTSPNITEYRDASKEEEEEEGSCVKSLSDIHRNSQCEFIQELTATQIPSSYELGYCWEEIIFGKFIWSACATYLLFKSMPISGKFMFYILINKDVLSDKVLQTRPAFITFFAKRATLNQKERSIAIRPRENMRTYDAGKWFLVAKKTNECHTIEGIQFSKKVFLSKCFSCLYNNTLAKKVYQLILFIFSLNKYLLSIKLMTGISLLYFHSCELHGYLLLKVGIL</sequence>
<evidence type="ECO:0000256" key="5">
    <source>
        <dbReference type="ARBA" id="ARBA00022690"/>
    </source>
</evidence>
<keyword evidence="11" id="KW-1185">Reference proteome</keyword>
<dbReference type="GO" id="GO:0016020">
    <property type="term" value="C:membrane"/>
    <property type="evidence" value="ECO:0007669"/>
    <property type="project" value="UniProtKB-SubCell"/>
</dbReference>
<dbReference type="InterPro" id="IPR013783">
    <property type="entry name" value="Ig-like_fold"/>
</dbReference>
<dbReference type="Pfam" id="PF00059">
    <property type="entry name" value="Lectin_C"/>
    <property type="match status" value="1"/>
</dbReference>
<dbReference type="PANTHER" id="PTHR11412">
    <property type="entry name" value="MACROGLOBULIN / COMPLEMENT"/>
    <property type="match status" value="1"/>
</dbReference>
<dbReference type="InterPro" id="IPR041813">
    <property type="entry name" value="A2M_TED"/>
</dbReference>
<dbReference type="PROSITE" id="PS50041">
    <property type="entry name" value="C_TYPE_LECTIN_2"/>
    <property type="match status" value="1"/>
</dbReference>
<organism evidence="10 11">
    <name type="scientific">Bos mutus</name>
    <name type="common">wild yak</name>
    <dbReference type="NCBI Taxonomy" id="72004"/>
    <lineage>
        <taxon>Eukaryota</taxon>
        <taxon>Metazoa</taxon>
        <taxon>Chordata</taxon>
        <taxon>Craniata</taxon>
        <taxon>Vertebrata</taxon>
        <taxon>Euteleostomi</taxon>
        <taxon>Mammalia</taxon>
        <taxon>Eutheria</taxon>
        <taxon>Laurasiatheria</taxon>
        <taxon>Artiodactyla</taxon>
        <taxon>Ruminantia</taxon>
        <taxon>Pecora</taxon>
        <taxon>Bovidae</taxon>
        <taxon>Bovinae</taxon>
        <taxon>Bos</taxon>
    </lineage>
</organism>
<dbReference type="SUPFAM" id="SSF81296">
    <property type="entry name" value="E set domains"/>
    <property type="match status" value="1"/>
</dbReference>
<dbReference type="Pfam" id="PF17789">
    <property type="entry name" value="MG4"/>
    <property type="match status" value="1"/>
</dbReference>
<keyword evidence="4" id="KW-0964">Secreted</keyword>
<proteinExistence type="inferred from homology"/>
<evidence type="ECO:0000313" key="11">
    <source>
        <dbReference type="Proteomes" id="UP000322234"/>
    </source>
</evidence>
<feature type="domain" description="C-type lectin" evidence="9">
    <location>
        <begin position="131"/>
        <end position="241"/>
    </location>
</feature>
<dbReference type="InterPro" id="IPR036595">
    <property type="entry name" value="A-macroglobulin_rcpt-bd_sf"/>
</dbReference>
<dbReference type="InterPro" id="IPR047565">
    <property type="entry name" value="Alpha-macroglob_thiol-ester_cl"/>
</dbReference>
<dbReference type="SUPFAM" id="SSF56436">
    <property type="entry name" value="C-type lectin-like"/>
    <property type="match status" value="1"/>
</dbReference>
<keyword evidence="8" id="KW-0812">Transmembrane</keyword>
<dbReference type="InterPro" id="IPR041555">
    <property type="entry name" value="MG3"/>
</dbReference>
<dbReference type="Gene3D" id="2.60.40.1940">
    <property type="match status" value="1"/>
</dbReference>
<dbReference type="InterPro" id="IPR009048">
    <property type="entry name" value="A-macroglobulin_rcpt-bd"/>
</dbReference>
<dbReference type="Pfam" id="PF07678">
    <property type="entry name" value="TED_complement"/>
    <property type="match status" value="1"/>
</dbReference>
<dbReference type="InterPro" id="IPR040839">
    <property type="entry name" value="MG4"/>
</dbReference>
<dbReference type="Gene3D" id="2.20.130.20">
    <property type="match status" value="1"/>
</dbReference>
<dbReference type="InterPro" id="IPR033992">
    <property type="entry name" value="NKR-like_CTLD"/>
</dbReference>
<dbReference type="GO" id="GO:0004867">
    <property type="term" value="F:serine-type endopeptidase inhibitor activity"/>
    <property type="evidence" value="ECO:0007669"/>
    <property type="project" value="UniProtKB-KW"/>
</dbReference>
<dbReference type="Gene3D" id="1.50.10.20">
    <property type="match status" value="1"/>
</dbReference>
<dbReference type="SMART" id="SM01360">
    <property type="entry name" value="A2M"/>
    <property type="match status" value="1"/>
</dbReference>
<dbReference type="GO" id="GO:0005615">
    <property type="term" value="C:extracellular space"/>
    <property type="evidence" value="ECO:0007669"/>
    <property type="project" value="InterPro"/>
</dbReference>